<accession>A0A6J4KPL4</accession>
<evidence type="ECO:0000256" key="1">
    <source>
        <dbReference type="SAM" id="MobiDB-lite"/>
    </source>
</evidence>
<name>A0A6J4KPL4_9ACTN</name>
<feature type="region of interest" description="Disordered" evidence="1">
    <location>
        <begin position="864"/>
        <end position="920"/>
    </location>
</feature>
<feature type="compositionally biased region" description="Basic residues" evidence="1">
    <location>
        <begin position="40"/>
        <end position="51"/>
    </location>
</feature>
<feature type="non-terminal residue" evidence="2">
    <location>
        <position position="1"/>
    </location>
</feature>
<feature type="compositionally biased region" description="Basic residues" evidence="1">
    <location>
        <begin position="122"/>
        <end position="131"/>
    </location>
</feature>
<dbReference type="AlphaFoldDB" id="A0A6J4KPL4"/>
<evidence type="ECO:0000313" key="2">
    <source>
        <dbReference type="EMBL" id="CAA9311596.1"/>
    </source>
</evidence>
<proteinExistence type="predicted"/>
<sequence>DPDSRFPPHPRRRARSPAPRRPAQPAARPRPRRDRGVARVARRGRRRRRAAARPLPHAQAPRARAGEAGRRAGPAQHRLHQHHPAGARARLPRRRAHRAAHPGVRPVERRHHGQPREPPRDRGRRAHRDVRQRREPVRGRLQPLLPRPRAPGRRRPRLLPGPREPGRVRPRLPRGPRHRGAARRLPAGEPPRRRAVELPAPAAHAGVLGVPDGVDGPRPDLGDLPGAVRQVPPAPRHQGHLAAAGLVLPRRRRDGRAGEPRRDRRRRPRGARQPDVRHQLQPAAPRRPGARQRQGHPGARVELPRRRLERRQGRLGPPVGRPARPGRRRAAARADERHAGRPVPDLLGRERRLHPREVLRLRPAAAEDGRAPVGRADPRPAARRPRLPQGLRRLRRGDPDGGPADGDPRPHDQGLDAGQGLRGPQRDPPDEEAHQARAQGAARPALPADRRQGPRGRAPALLPPRRGQRRSPLHEGAPGGPRRLDPPPRGARQAPGAAPERGLRRAQAGLGQAVGRHDDGLRPPAQGPHEGQGHRRPHRAGHPRRGPHLRHRRDVPVRQDLLAVRAEVRGGRPRAAAVLQGVGAGPDPARGHLRGRLDGLGDRGRHVLRHARRADDPGLRLLLHVRLPAHRRPDVGVRRPARARLPARRHGRAHHAERRGAAAPGRAQPAARLDQPRGGRVRPGLLLRGQLHRRGRAAADVRGGVGGRLLLPERLQRALPAAGDARARGAAGGRPARDLPLQLRRGRGSSRAGAGERHRRAPGHGRAAAAARPLGRGRRRLERHELERAASGRGRVRGAQPAAPGRGAAPPVRADHARGRAGPVRRRQRLDAGGARHAEPLDARRLHLAGHRRLRTLRHPREPAAALPHRPGVHRGRGADRACPPRRGRRRPAAQGARAVRAAVGAHAGREGHHRGRQRV</sequence>
<protein>
    <submittedName>
        <fullName evidence="2">Pyruvate dehydrogenase E1 component</fullName>
        <ecNumber evidence="2">1.2.4.1</ecNumber>
    </submittedName>
</protein>
<feature type="compositionally biased region" description="Basic and acidic residues" evidence="1">
    <location>
        <begin position="302"/>
        <end position="312"/>
    </location>
</feature>
<feature type="compositionally biased region" description="Basic residues" evidence="1">
    <location>
        <begin position="77"/>
        <end position="100"/>
    </location>
</feature>
<gene>
    <name evidence="2" type="ORF">AVDCRST_MAG07-546</name>
</gene>
<feature type="compositionally biased region" description="Basic residues" evidence="1">
    <location>
        <begin position="534"/>
        <end position="552"/>
    </location>
</feature>
<feature type="compositionally biased region" description="Low complexity" evidence="1">
    <location>
        <begin position="764"/>
        <end position="774"/>
    </location>
</feature>
<dbReference type="GO" id="GO:0004739">
    <property type="term" value="F:pyruvate dehydrogenase (acetyl-transferring) activity"/>
    <property type="evidence" value="ECO:0007669"/>
    <property type="project" value="UniProtKB-EC"/>
</dbReference>
<feature type="region of interest" description="Disordered" evidence="1">
    <location>
        <begin position="722"/>
        <end position="836"/>
    </location>
</feature>
<feature type="compositionally biased region" description="Low complexity" evidence="1">
    <location>
        <begin position="661"/>
        <end position="689"/>
    </location>
</feature>
<feature type="compositionally biased region" description="Basic residues" evidence="1">
    <location>
        <begin position="168"/>
        <end position="182"/>
    </location>
</feature>
<feature type="compositionally biased region" description="Low complexity" evidence="1">
    <location>
        <begin position="314"/>
        <end position="323"/>
    </location>
</feature>
<feature type="compositionally biased region" description="Low complexity" evidence="1">
    <location>
        <begin position="791"/>
        <end position="812"/>
    </location>
</feature>
<feature type="non-terminal residue" evidence="2">
    <location>
        <position position="920"/>
    </location>
</feature>
<keyword evidence="2" id="KW-0560">Oxidoreductase</keyword>
<feature type="compositionally biased region" description="Low complexity" evidence="1">
    <location>
        <begin position="455"/>
        <end position="465"/>
    </location>
</feature>
<feature type="compositionally biased region" description="Basic and acidic residues" evidence="1">
    <location>
        <begin position="424"/>
        <end position="435"/>
    </location>
</feature>
<feature type="compositionally biased region" description="Low complexity" evidence="1">
    <location>
        <begin position="490"/>
        <end position="500"/>
    </location>
</feature>
<reference evidence="2" key="1">
    <citation type="submission" date="2020-02" db="EMBL/GenBank/DDBJ databases">
        <authorList>
            <person name="Meier V. D."/>
        </authorList>
    </citation>
    <scope>NUCLEOTIDE SEQUENCE</scope>
    <source>
        <strain evidence="2">AVDCRST_MAG07</strain>
    </source>
</reference>
<dbReference type="EMBL" id="CADCUB010000031">
    <property type="protein sequence ID" value="CAA9311596.1"/>
    <property type="molecule type" value="Genomic_DNA"/>
</dbReference>
<organism evidence="2">
    <name type="scientific">uncultured Frankineae bacterium</name>
    <dbReference type="NCBI Taxonomy" id="437475"/>
    <lineage>
        <taxon>Bacteria</taxon>
        <taxon>Bacillati</taxon>
        <taxon>Actinomycetota</taxon>
        <taxon>Actinomycetes</taxon>
        <taxon>Frankiales</taxon>
        <taxon>environmental samples</taxon>
    </lineage>
</organism>
<dbReference type="EC" id="1.2.4.1" evidence="2"/>
<feature type="compositionally biased region" description="Basic residues" evidence="1">
    <location>
        <begin position="640"/>
        <end position="657"/>
    </location>
</feature>
<feature type="region of interest" description="Disordered" evidence="1">
    <location>
        <begin position="640"/>
        <end position="699"/>
    </location>
</feature>
<feature type="compositionally biased region" description="Low complexity" evidence="1">
    <location>
        <begin position="52"/>
        <end position="63"/>
    </location>
</feature>
<feature type="compositionally biased region" description="Basic and acidic residues" evidence="1">
    <location>
        <begin position="347"/>
        <end position="380"/>
    </location>
</feature>
<keyword evidence="2" id="KW-0670">Pyruvate</keyword>
<feature type="region of interest" description="Disordered" evidence="1">
    <location>
        <begin position="1"/>
        <end position="552"/>
    </location>
</feature>
<feature type="compositionally biased region" description="Low complexity" evidence="1">
    <location>
        <begin position="893"/>
        <end position="907"/>
    </location>
</feature>